<feature type="region of interest" description="Disordered" evidence="2">
    <location>
        <begin position="480"/>
        <end position="513"/>
    </location>
</feature>
<proteinExistence type="inferred from homology"/>
<comment type="similarity">
    <text evidence="1">Belongs to the protease inhibitor I39 (alpha-2-macroglobulin) family. Bacterial alpha-2-macroglobulin subfamily.</text>
</comment>
<accession>A0A2U8FLW5</accession>
<reference evidence="5 6" key="1">
    <citation type="submission" date="2018-05" db="EMBL/GenBank/DDBJ databases">
        <title>complete genome sequence of Aquabacterium olei NBRC 110486.</title>
        <authorList>
            <person name="Tang B."/>
            <person name="Chang J."/>
            <person name="Zhang L."/>
            <person name="Yang H."/>
        </authorList>
    </citation>
    <scope>NUCLEOTIDE SEQUENCE [LARGE SCALE GENOMIC DNA]</scope>
    <source>
        <strain evidence="5 6">NBRC 110486</strain>
    </source>
</reference>
<dbReference type="SMART" id="SM01360">
    <property type="entry name" value="A2M"/>
    <property type="match status" value="1"/>
</dbReference>
<evidence type="ECO:0000313" key="5">
    <source>
        <dbReference type="EMBL" id="AWI52041.1"/>
    </source>
</evidence>
<dbReference type="PANTHER" id="PTHR40094:SF1">
    <property type="entry name" value="UBIQUITIN DOMAIN-CONTAINING PROTEIN"/>
    <property type="match status" value="1"/>
</dbReference>
<protein>
    <submittedName>
        <fullName evidence="5">Alpha-2-macroglobulin</fullName>
    </submittedName>
</protein>
<dbReference type="EMBL" id="CP029210">
    <property type="protein sequence ID" value="AWI52041.1"/>
    <property type="molecule type" value="Genomic_DNA"/>
</dbReference>
<dbReference type="InterPro" id="IPR051802">
    <property type="entry name" value="YfhM-like"/>
</dbReference>
<feature type="compositionally biased region" description="Basic and acidic residues" evidence="2">
    <location>
        <begin position="880"/>
        <end position="897"/>
    </location>
</feature>
<keyword evidence="6" id="KW-1185">Reference proteome</keyword>
<dbReference type="KEGG" id="aon:DEH84_00190"/>
<organism evidence="5 6">
    <name type="scientific">Aquabacterium olei</name>
    <dbReference type="NCBI Taxonomy" id="1296669"/>
    <lineage>
        <taxon>Bacteria</taxon>
        <taxon>Pseudomonadati</taxon>
        <taxon>Pseudomonadota</taxon>
        <taxon>Betaproteobacteria</taxon>
        <taxon>Burkholderiales</taxon>
        <taxon>Aquabacterium</taxon>
    </lineage>
</organism>
<dbReference type="Pfam" id="PF07703">
    <property type="entry name" value="A2M_BRD"/>
    <property type="match status" value="1"/>
</dbReference>
<evidence type="ECO:0000259" key="3">
    <source>
        <dbReference type="SMART" id="SM01359"/>
    </source>
</evidence>
<name>A0A2U8FLW5_9BURK</name>
<gene>
    <name evidence="5" type="ORF">DEH84_00190</name>
</gene>
<dbReference type="Gene3D" id="2.60.40.3710">
    <property type="match status" value="1"/>
</dbReference>
<evidence type="ECO:0000259" key="4">
    <source>
        <dbReference type="SMART" id="SM01360"/>
    </source>
</evidence>
<evidence type="ECO:0000256" key="2">
    <source>
        <dbReference type="SAM" id="MobiDB-lite"/>
    </source>
</evidence>
<evidence type="ECO:0000313" key="6">
    <source>
        <dbReference type="Proteomes" id="UP000244892"/>
    </source>
</evidence>
<dbReference type="InterPro" id="IPR011625">
    <property type="entry name" value="A2M_N_BRD"/>
</dbReference>
<sequence length="2052" mass="224728">MRGSWQTRGGRWAAAVQGRAWTAVLAALGVVSVAVATQVLATTVQTMSPQGEVAKVRQARVTFSDPMVKFGDPRLPAPAQVRCRNESPLTGSGRWVDDRTWVYDFTQDVPAGTRCDVSLNTGLASLAGQAVTGSKAFAFSTGGPTIVRAYPSADSGNEIEEEQVFALLLNGAATRASIEQRAYCEVSGVAERLPVKVVDGAVRNDILKAVDLTAQQARVVTVQCGRPLPPDAQVKLVWAKGIATPSGVGSSADRVLSYRVRPPFTASFTCERVNARSDCLPIRPMRIEFSSPVPRKLAERIVLKTPDGERKPVVEQHRGEVQERLVSADSGGLRRWFYFFTRNKGSTGIDPDESGVSAVVFQPGFPENAAVRIELPADFKDDAGRTLGNASAFPLQTRTADAPPLAKFPKATFGVLELNAEPTLPVTVRHVEGDLAVKGLQAGVRNLKVADDAAIIAWLARVKRYDERRLLRKDVEAELGVRLPPPPQPKAKRPVKRRDDVDSWEDDRREDDPNWVQTRTVSLLAREKAATSLKLPTSQRTEPHPFEVIGIPMPQPGFHVVEIASPRLGQALLDRNAPMYVRTSVLVTNLGVHFKWGAANSGVWVTTLDKAQPVSDAAVQVSDCLGRVVWRGRTDRQGFALVNEALPRMDWSSCDAGETGREVGYFVSARKTDAQGRADMAFVWSTWNEGIEAWRFHVNQDYSEETEPVRYHTVMDRTLLRAGQTVSMQHHARAERLRGLRLPTADELPSEGRIVHEGSGQEFSFTLNWRGRRHAETTFAIPEDAKLGVYAVQMPHGPHGGYVQTGSFRVEEFRLPVMTGRLMGPKGALVQPRDVPLGLQINYGNGGGASGLPVRVSAQLGDTDVQAALRTQRFPGFRFEPPREPRSQAERSFFSDDRVDEDDEENALHPRDGSARLVADKLAVTLDAKGAGKVTLPGLPAVTRPQQLLVQATYADPNGEVQTLSQSLPVWPSAVVLGVRTDSWVSVKQKVATQVLALDTQGLPQAGVSVTVKAVAHRTSSTRKRLVGGFYAYDNQNADEDLGTVCRGTSDARGLVLCEVEMKQAGEIELIAEAKDAGGHLARSAASVWVTRQGEVWFGGDNQDRMDLIPERRQYEAGQVAKFQVRSPFRQATALVAIERNGILETFTVQLNGQDPTIEVPVKAEWAPNVYVSVLAVRGRIREVPWYSFFTWGWRVPSEWWQAWRNEGQQYQEPTAMVDLSKPAFKYGIAEIEVGHKAHTLKVDVQPDKPSYPVRGTSLVRVKVTLPDGKPVPAGTEVALAAVDEALLELQPNDSWDLMKAMIQPRAYGVETATAQMQIIGKRHYGRKAVPTGGGGGDFPTRELFDTLLLWNPRVVLDARGEALVKVPLNDALTSFRIVVVADAVQGDNAALFGKGQAQIRATQDLQILSGVPPLVREGDQYRAMFTLRNTTAQAMDVVLQGQAGGPLPEQRLRIEPNAAAEAGWDITVPYNVAQLAWQVSAKATGSTGAQDRMAFTQKVVPAVPVTVQQATLMQLDKAAGIPIAPPLKALPDGNGALRGGIEVALKPRLADGLPGVREFFARYPWSCLEQRTSVAIGLRDAAYWQSIASQIPLYLDEDGLANYFPPSSGMPRTGSDSLTAYLLAITDEASRLSYDFRIPADTREKMERGLIAFVEGQIKRDFWAPAFLKNGDLDVRKLAALEALSRTGRVLPRMLGSIQILPNQWPTGAVIDWLMVLQRVKDIPERDKRLAEAEQILRARLNVQGTRLGFSTERDDSWWWLMANGDVNSVRMLLGAMDRPGWADDMPRLMIGTLQRQQRGHWSTTVANAWGSVAVEAFSKRFEKEPVTGSTRALFEMPVAGGAPVPSGEARVLNWSGQAAGGTLALGWPRGFAVGGNKADTTVRVTHEGTGKPWVTFTSKAAVPVQVPFSSGYRLNKTVTPVEQKVKGQYSRGDVLRVRLDIDVQADATWVVLNDPVPGGATILGSGLGRDSAIDTASEQEDDRGWLAYKERSFEAYRAYYRYLPKGRFQVEYTVRLNNPGTFGLPQTRMEAMYAPEMFGEAPNAPVVVKP</sequence>
<dbReference type="SMART" id="SM01359">
    <property type="entry name" value="A2M_N_2"/>
    <property type="match status" value="1"/>
</dbReference>
<dbReference type="InterPro" id="IPR021868">
    <property type="entry name" value="Alpha_2_Macroglob_MG3"/>
</dbReference>
<feature type="domain" description="Alpha-2-macroglobulin bait region" evidence="3">
    <location>
        <begin position="1106"/>
        <end position="1290"/>
    </location>
</feature>
<dbReference type="Pfam" id="PF11974">
    <property type="entry name" value="bMG3"/>
    <property type="match status" value="1"/>
</dbReference>
<dbReference type="PANTHER" id="PTHR40094">
    <property type="entry name" value="ALPHA-2-MACROGLOBULIN HOMOLOG"/>
    <property type="match status" value="1"/>
</dbReference>
<dbReference type="Pfam" id="PF17973">
    <property type="entry name" value="bMG10"/>
    <property type="match status" value="1"/>
</dbReference>
<dbReference type="RefSeq" id="WP_109033759.1">
    <property type="nucleotide sequence ID" value="NZ_CP029210.1"/>
</dbReference>
<feature type="domain" description="Alpha-2-macroglobulin" evidence="4">
    <location>
        <begin position="1348"/>
        <end position="1442"/>
    </location>
</feature>
<feature type="region of interest" description="Disordered" evidence="2">
    <location>
        <begin position="876"/>
        <end position="909"/>
    </location>
</feature>
<dbReference type="OrthoDB" id="9767116at2"/>
<dbReference type="GO" id="GO:0004866">
    <property type="term" value="F:endopeptidase inhibitor activity"/>
    <property type="evidence" value="ECO:0007669"/>
    <property type="project" value="InterPro"/>
</dbReference>
<evidence type="ECO:0000256" key="1">
    <source>
        <dbReference type="ARBA" id="ARBA00010556"/>
    </source>
</evidence>
<dbReference type="Pfam" id="PF01835">
    <property type="entry name" value="MG2"/>
    <property type="match status" value="1"/>
</dbReference>
<feature type="compositionally biased region" description="Basic and acidic residues" evidence="2">
    <location>
        <begin position="497"/>
        <end position="512"/>
    </location>
</feature>
<dbReference type="InterPro" id="IPR041246">
    <property type="entry name" value="Bact_MG10"/>
</dbReference>
<dbReference type="InterPro" id="IPR002890">
    <property type="entry name" value="MG2"/>
</dbReference>
<dbReference type="Proteomes" id="UP000244892">
    <property type="component" value="Chromosome"/>
</dbReference>
<dbReference type="InterPro" id="IPR001599">
    <property type="entry name" value="Macroglobln_a2"/>
</dbReference>
<dbReference type="Pfam" id="PF00207">
    <property type="entry name" value="A2M"/>
    <property type="match status" value="1"/>
</dbReference>